<reference evidence="1" key="2">
    <citation type="submission" date="2020-11" db="EMBL/GenBank/DDBJ databases">
        <authorList>
            <person name="McCartney M.A."/>
            <person name="Auch B."/>
            <person name="Kono T."/>
            <person name="Mallez S."/>
            <person name="Becker A."/>
            <person name="Gohl D.M."/>
            <person name="Silverstein K.A.T."/>
            <person name="Koren S."/>
            <person name="Bechman K.B."/>
            <person name="Herman A."/>
            <person name="Abrahante J.E."/>
            <person name="Garbe J."/>
        </authorList>
    </citation>
    <scope>NUCLEOTIDE SEQUENCE</scope>
    <source>
        <strain evidence="1">Duluth1</strain>
        <tissue evidence="1">Whole animal</tissue>
    </source>
</reference>
<organism evidence="1 2">
    <name type="scientific">Dreissena polymorpha</name>
    <name type="common">Zebra mussel</name>
    <name type="synonym">Mytilus polymorpha</name>
    <dbReference type="NCBI Taxonomy" id="45954"/>
    <lineage>
        <taxon>Eukaryota</taxon>
        <taxon>Metazoa</taxon>
        <taxon>Spiralia</taxon>
        <taxon>Lophotrochozoa</taxon>
        <taxon>Mollusca</taxon>
        <taxon>Bivalvia</taxon>
        <taxon>Autobranchia</taxon>
        <taxon>Heteroconchia</taxon>
        <taxon>Euheterodonta</taxon>
        <taxon>Imparidentia</taxon>
        <taxon>Neoheterodontei</taxon>
        <taxon>Myida</taxon>
        <taxon>Dreissenoidea</taxon>
        <taxon>Dreissenidae</taxon>
        <taxon>Dreissena</taxon>
    </lineage>
</organism>
<gene>
    <name evidence="1" type="ORF">DPMN_059580</name>
</gene>
<reference evidence="1" key="1">
    <citation type="journal article" date="2019" name="bioRxiv">
        <title>The Genome of the Zebra Mussel, Dreissena polymorpha: A Resource for Invasive Species Research.</title>
        <authorList>
            <person name="McCartney M.A."/>
            <person name="Auch B."/>
            <person name="Kono T."/>
            <person name="Mallez S."/>
            <person name="Zhang Y."/>
            <person name="Obille A."/>
            <person name="Becker A."/>
            <person name="Abrahante J.E."/>
            <person name="Garbe J."/>
            <person name="Badalamenti J.P."/>
            <person name="Herman A."/>
            <person name="Mangelson H."/>
            <person name="Liachko I."/>
            <person name="Sullivan S."/>
            <person name="Sone E.D."/>
            <person name="Koren S."/>
            <person name="Silverstein K.A.T."/>
            <person name="Beckman K.B."/>
            <person name="Gohl D.M."/>
        </authorList>
    </citation>
    <scope>NUCLEOTIDE SEQUENCE</scope>
    <source>
        <strain evidence="1">Duluth1</strain>
        <tissue evidence="1">Whole animal</tissue>
    </source>
</reference>
<comment type="caution">
    <text evidence="1">The sequence shown here is derived from an EMBL/GenBank/DDBJ whole genome shotgun (WGS) entry which is preliminary data.</text>
</comment>
<sequence length="74" mass="8199">MPPFDVKDSVRLMTHPTKKSSFSFVPKLSNSPLPTTGLSLLIQELKWLFLQLLLPVGGFPDGKFPFDSEHGDAV</sequence>
<protein>
    <submittedName>
        <fullName evidence="1">Uncharacterized protein</fullName>
    </submittedName>
</protein>
<evidence type="ECO:0000313" key="2">
    <source>
        <dbReference type="Proteomes" id="UP000828390"/>
    </source>
</evidence>
<accession>A0A9D4C4G0</accession>
<dbReference type="EMBL" id="JAIWYP010000013">
    <property type="protein sequence ID" value="KAH3716849.1"/>
    <property type="molecule type" value="Genomic_DNA"/>
</dbReference>
<evidence type="ECO:0000313" key="1">
    <source>
        <dbReference type="EMBL" id="KAH3716849.1"/>
    </source>
</evidence>
<name>A0A9D4C4G0_DREPO</name>
<dbReference type="AlphaFoldDB" id="A0A9D4C4G0"/>
<dbReference type="Proteomes" id="UP000828390">
    <property type="component" value="Unassembled WGS sequence"/>
</dbReference>
<keyword evidence="2" id="KW-1185">Reference proteome</keyword>
<proteinExistence type="predicted"/>